<dbReference type="SUPFAM" id="SSF52540">
    <property type="entry name" value="P-loop containing nucleoside triphosphate hydrolases"/>
    <property type="match status" value="1"/>
</dbReference>
<name>A0A7X1NZY1_9DEIO</name>
<keyword evidence="2" id="KW-1185">Reference proteome</keyword>
<accession>A0A7X1NZY1</accession>
<dbReference type="RefSeq" id="WP_152872661.1">
    <property type="nucleotide sequence ID" value="NZ_WBSL01000025.1"/>
</dbReference>
<organism evidence="1 2">
    <name type="scientific">Deinococcus terrestris</name>
    <dbReference type="NCBI Taxonomy" id="2651870"/>
    <lineage>
        <taxon>Bacteria</taxon>
        <taxon>Thermotogati</taxon>
        <taxon>Deinococcota</taxon>
        <taxon>Deinococci</taxon>
        <taxon>Deinococcales</taxon>
        <taxon>Deinococcaceae</taxon>
        <taxon>Deinococcus</taxon>
    </lineage>
</organism>
<evidence type="ECO:0000313" key="2">
    <source>
        <dbReference type="Proteomes" id="UP000484842"/>
    </source>
</evidence>
<dbReference type="InterPro" id="IPR027417">
    <property type="entry name" value="P-loop_NTPase"/>
</dbReference>
<evidence type="ECO:0000313" key="1">
    <source>
        <dbReference type="EMBL" id="MPY68391.1"/>
    </source>
</evidence>
<protein>
    <submittedName>
        <fullName evidence="1">Uncharacterized protein</fullName>
    </submittedName>
</protein>
<dbReference type="EMBL" id="WBSL01000025">
    <property type="protein sequence ID" value="MPY68391.1"/>
    <property type="molecule type" value="Genomic_DNA"/>
</dbReference>
<comment type="caution">
    <text evidence="1">The sequence shown here is derived from an EMBL/GenBank/DDBJ whole genome shotgun (WGS) entry which is preliminary data.</text>
</comment>
<proteinExistence type="predicted"/>
<reference evidence="1 2" key="1">
    <citation type="submission" date="2019-10" db="EMBL/GenBank/DDBJ databases">
        <title>Deinococcus sp. isolated from soil.</title>
        <authorList>
            <person name="Li Y."/>
            <person name="Wang J."/>
        </authorList>
    </citation>
    <scope>NUCLEOTIDE SEQUENCE [LARGE SCALE GENOMIC DNA]</scope>
    <source>
        <strain evidence="1 2">SDU3-2</strain>
    </source>
</reference>
<sequence length="1351" mass="149378">MTLPPGSELVLECGEDIDHIAQAVVGEQRLLEQVKRLDDNVTLRNGDVLTAIANYIHHRSANPGHLLLFRFTSTADIGIERPALSPERRPGLELWRAGQQEAAAQERQTLRAFFTRVNQPAKVSEAAWKVFKAFWSEASDQEIREMLARFEWSCGAPESPALQDLVQVTLYSSGRVRSLAEAARQYAKLFVHVLRLLSERGDKRLHSQDLSAVLESETWTEEDERLFERVRSIETAVHELRELAARQALAMTKLQAQIGVIAIEAGVNVSATYVAYTLPDLSPPPTLPRRSLRQGSVEYVLRAVGDAPWFALHGVIGVGKTELALLVAAALGQVSAWIDFRGLNETATTMRFDAVTASLAGTVPGSDAIKQAMCSLGRGTVLVLDDLPRIRSNDLGRRLRLLMQQASEQGVRLVSTSHHPLPATLTEGPAGAVNVAAPLLDEREVQEVLLTHGMSGESQVARFIHALTEGHAALVTAAARLLAQHGWNLTNEALEALLRRSYGQEVQQETVERLLETVADSSGRELLYRLTLAPTTFQFRHAQVVANVQPEISHPREKLTSLLGLWVQQRAQGAYALSPLLTHLGADLTADVQRGTHLALANDTLAQQTLDQYDVSRVLVHLLGAEEPNRAGALWFWAVMQLKAQGVLAEATLITRLWMGLTLPAGMSVALRFAIRALQLQVFGSQTEDASFLLEELRSLVGQAQSSDAWALLSAFADRESTLARLDFRLACAVLTKITGVTSLEGMHGEPVALPEPGFLNNLIVLLTPRLHTLDNALAWLEVAEHTHNQGVYPLDTSLGWEALRQVAERRFMEEFERPAEQQDWRRALDDIRTFSAAARESSLPVIWAWSVEAQVIVQGEHLHDLNAALQTVEEALRLSRSPEDRVILYEAAGRQFFYQRQYEGAKPWLAHAVAEPAVQCGDVRVRAAMMLSACEGRADPHEACRIATAAVGFARGREDVDTTLFARACGDAAVAAWAVDRHVDAYSACREALLTLRRESDELQGWRETYVKLLHLVSRCVLDLRENETRVKRSIEAGHGEAYRHIFGAIHPHIAARYNPVNGAHEDAVMADFADLLGLADEAAWWAQRGLARPNITLASLASLSSHAVAGSLREQKYGEALDAALRGAAAMVGGMYAPQGPLEVTEADLHQLLGSRPGARREEVENIAIVSGVIPIAFQVADWIIRRPEQGVVMARECAELCRQTQVNAVFPQIWEEFADAFAMMGSDLVPRSIVIERANRATHAEQNSVATIWQLLATLRRDFSIREAARLHRSHATFLKRSLRGAKHDLYHTTASFFITYWCERIGSEDFSHYINSNIQNELMTASEQLDNKLELLLQILEAIEKGN</sequence>
<gene>
    <name evidence="1" type="ORF">F8S09_17200</name>
</gene>
<dbReference type="Proteomes" id="UP000484842">
    <property type="component" value="Unassembled WGS sequence"/>
</dbReference>